<dbReference type="KEGG" id="spph:KFK14_04615"/>
<dbReference type="InterPro" id="IPR000573">
    <property type="entry name" value="AconitaseA/IPMdHydase_ssu_swvl"/>
</dbReference>
<dbReference type="RefSeq" id="WP_070153734.1">
    <property type="nucleotide sequence ID" value="NZ_CP073910.1"/>
</dbReference>
<sequence length="218" mass="24416">MEPFVRIKGVAAPLPIDNVDTDAIIPSRETQSVARTGYGEKLFANWRYAPGTRDRNADFVLNQAPFDSACILVAARNFGCGSSREAAVWALSQFGIRCVIAESFGTIFRNNCVRNGLLPIIMPLATVELLLDQLQDQAQDPIISVDLDAQTIHGPDGAEYPFQIGALEREMLLNGADEIDLTLQKRHLIEAFRQQDRARRPWVYQDMPELARTMEKVR</sequence>
<comment type="function">
    <text evidence="2 10">Catalyzes the isomerization between 2-isopropylmalate and 3-isopropylmalate, via the formation of 2-isopropylmaleate.</text>
</comment>
<dbReference type="GO" id="GO:0003861">
    <property type="term" value="F:3-isopropylmalate dehydratase activity"/>
    <property type="evidence" value="ECO:0007669"/>
    <property type="project" value="UniProtKB-UniRule"/>
</dbReference>
<keyword evidence="9 10" id="KW-0100">Branched-chain amino acid biosynthesis</keyword>
<organism evidence="12 13">
    <name type="scientific">Sphingobium phenoxybenzoativorans</name>
    <dbReference type="NCBI Taxonomy" id="1592790"/>
    <lineage>
        <taxon>Bacteria</taxon>
        <taxon>Pseudomonadati</taxon>
        <taxon>Pseudomonadota</taxon>
        <taxon>Alphaproteobacteria</taxon>
        <taxon>Sphingomonadales</taxon>
        <taxon>Sphingomonadaceae</taxon>
        <taxon>Sphingobium</taxon>
    </lineage>
</organism>
<evidence type="ECO:0000256" key="10">
    <source>
        <dbReference type="HAMAP-Rule" id="MF_01031"/>
    </source>
</evidence>
<dbReference type="OrthoDB" id="9777465at2"/>
<reference evidence="12" key="1">
    <citation type="submission" date="2021-04" db="EMBL/GenBank/DDBJ databases">
        <title>Isolation of p-tert-butylphenol degrading bacteria Sphingobium phenoxybenzoativorans Tas13 from active sludge.</title>
        <authorList>
            <person name="Li Y."/>
        </authorList>
    </citation>
    <scope>NUCLEOTIDE SEQUENCE</scope>
    <source>
        <strain evidence="12">Tas13</strain>
    </source>
</reference>
<dbReference type="GO" id="GO:0009316">
    <property type="term" value="C:3-isopropylmalate dehydratase complex"/>
    <property type="evidence" value="ECO:0007669"/>
    <property type="project" value="InterPro"/>
</dbReference>
<dbReference type="AlphaFoldDB" id="A0A975Q283"/>
<evidence type="ECO:0000259" key="11">
    <source>
        <dbReference type="Pfam" id="PF00694"/>
    </source>
</evidence>
<dbReference type="EMBL" id="CP073910">
    <property type="protein sequence ID" value="QUT06730.1"/>
    <property type="molecule type" value="Genomic_DNA"/>
</dbReference>
<name>A0A975Q283_9SPHN</name>
<keyword evidence="13" id="KW-1185">Reference proteome</keyword>
<dbReference type="PANTHER" id="PTHR43345:SF5">
    <property type="entry name" value="3-ISOPROPYLMALATE DEHYDRATASE SMALL SUBUNIT"/>
    <property type="match status" value="1"/>
</dbReference>
<dbReference type="SUPFAM" id="SSF52016">
    <property type="entry name" value="LeuD/IlvD-like"/>
    <property type="match status" value="1"/>
</dbReference>
<dbReference type="Proteomes" id="UP000681425">
    <property type="component" value="Chromosome"/>
</dbReference>
<evidence type="ECO:0000256" key="2">
    <source>
        <dbReference type="ARBA" id="ARBA00002695"/>
    </source>
</evidence>
<dbReference type="EC" id="4.2.1.33" evidence="10"/>
<comment type="catalytic activity">
    <reaction evidence="1 10">
        <text>(2R,3S)-3-isopropylmalate = (2S)-2-isopropylmalate</text>
        <dbReference type="Rhea" id="RHEA:32287"/>
        <dbReference type="ChEBI" id="CHEBI:1178"/>
        <dbReference type="ChEBI" id="CHEBI:35121"/>
        <dbReference type="EC" id="4.2.1.33"/>
    </reaction>
</comment>
<evidence type="ECO:0000256" key="4">
    <source>
        <dbReference type="ARBA" id="ARBA00009845"/>
    </source>
</evidence>
<keyword evidence="6 10" id="KW-0432">Leucine biosynthesis</keyword>
<comment type="similarity">
    <text evidence="4 10">Belongs to the LeuD family. LeuD type 1 subfamily.</text>
</comment>
<protein>
    <recommendedName>
        <fullName evidence="10">3-isopropylmalate dehydratase small subunit</fullName>
        <ecNumber evidence="10">4.2.1.33</ecNumber>
    </recommendedName>
    <alternativeName>
        <fullName evidence="10">Alpha-IPM isomerase</fullName>
        <shortName evidence="10">IPMI</shortName>
    </alternativeName>
    <alternativeName>
        <fullName evidence="10">Isopropylmalate isomerase</fullName>
    </alternativeName>
</protein>
<dbReference type="InterPro" id="IPR015928">
    <property type="entry name" value="Aconitase/3IPM_dehydase_swvl"/>
</dbReference>
<proteinExistence type="inferred from homology"/>
<evidence type="ECO:0000256" key="5">
    <source>
        <dbReference type="ARBA" id="ARBA00011271"/>
    </source>
</evidence>
<dbReference type="Pfam" id="PF00694">
    <property type="entry name" value="Aconitase_C"/>
    <property type="match status" value="1"/>
</dbReference>
<evidence type="ECO:0000256" key="3">
    <source>
        <dbReference type="ARBA" id="ARBA00004729"/>
    </source>
</evidence>
<keyword evidence="8 10" id="KW-0456">Lyase</keyword>
<evidence type="ECO:0000256" key="9">
    <source>
        <dbReference type="ARBA" id="ARBA00023304"/>
    </source>
</evidence>
<comment type="pathway">
    <text evidence="3 10">Amino-acid biosynthesis; L-leucine biosynthesis; L-leucine from 3-methyl-2-oxobutanoate: step 2/4.</text>
</comment>
<evidence type="ECO:0000256" key="6">
    <source>
        <dbReference type="ARBA" id="ARBA00022430"/>
    </source>
</evidence>
<evidence type="ECO:0000313" key="13">
    <source>
        <dbReference type="Proteomes" id="UP000681425"/>
    </source>
</evidence>
<dbReference type="InterPro" id="IPR004431">
    <property type="entry name" value="3-IsopropMal_deHydase_ssu"/>
</dbReference>
<evidence type="ECO:0000256" key="1">
    <source>
        <dbReference type="ARBA" id="ARBA00000491"/>
    </source>
</evidence>
<dbReference type="InterPro" id="IPR033940">
    <property type="entry name" value="IPMI_Swivel"/>
</dbReference>
<keyword evidence="7 10" id="KW-0028">Amino-acid biosynthesis</keyword>
<dbReference type="NCBIfam" id="NF002458">
    <property type="entry name" value="PRK01641.1"/>
    <property type="match status" value="1"/>
</dbReference>
<evidence type="ECO:0000313" key="12">
    <source>
        <dbReference type="EMBL" id="QUT06730.1"/>
    </source>
</evidence>
<evidence type="ECO:0000256" key="7">
    <source>
        <dbReference type="ARBA" id="ARBA00022605"/>
    </source>
</evidence>
<comment type="subunit">
    <text evidence="5 10">Heterodimer of LeuC and LeuD.</text>
</comment>
<dbReference type="GO" id="GO:0009098">
    <property type="term" value="P:L-leucine biosynthetic process"/>
    <property type="evidence" value="ECO:0007669"/>
    <property type="project" value="UniProtKB-UniRule"/>
</dbReference>
<dbReference type="PANTHER" id="PTHR43345">
    <property type="entry name" value="3-ISOPROPYLMALATE DEHYDRATASE SMALL SUBUNIT 2-RELATED-RELATED"/>
    <property type="match status" value="1"/>
</dbReference>
<dbReference type="NCBIfam" id="TIGR00171">
    <property type="entry name" value="leuD"/>
    <property type="match status" value="1"/>
</dbReference>
<evidence type="ECO:0000256" key="8">
    <source>
        <dbReference type="ARBA" id="ARBA00023239"/>
    </source>
</evidence>
<feature type="domain" description="Aconitase A/isopropylmalate dehydratase small subunit swivel" evidence="11">
    <location>
        <begin position="1"/>
        <end position="122"/>
    </location>
</feature>
<dbReference type="CDD" id="cd01577">
    <property type="entry name" value="IPMI_Swivel"/>
    <property type="match status" value="1"/>
</dbReference>
<accession>A0A975Q283</accession>
<dbReference type="HAMAP" id="MF_01031">
    <property type="entry name" value="LeuD_type1"/>
    <property type="match status" value="1"/>
</dbReference>
<dbReference type="InterPro" id="IPR050075">
    <property type="entry name" value="LeuD"/>
</dbReference>
<gene>
    <name evidence="10 12" type="primary">leuD</name>
    <name evidence="12" type="ORF">KFK14_04615</name>
</gene>
<dbReference type="Gene3D" id="3.20.19.10">
    <property type="entry name" value="Aconitase, domain 4"/>
    <property type="match status" value="1"/>
</dbReference>
<dbReference type="FunFam" id="3.20.19.10:FF:000003">
    <property type="entry name" value="3-isopropylmalate dehydratase small subunit"/>
    <property type="match status" value="1"/>
</dbReference>